<name>A0A7W9YIT3_9ACTN</name>
<evidence type="ECO:0000256" key="1">
    <source>
        <dbReference type="ARBA" id="ARBA00023015"/>
    </source>
</evidence>
<dbReference type="PANTHER" id="PTHR30055">
    <property type="entry name" value="HTH-TYPE TRANSCRIPTIONAL REGULATOR RUTR"/>
    <property type="match status" value="1"/>
</dbReference>
<keyword evidence="7" id="KW-1185">Reference proteome</keyword>
<dbReference type="InterPro" id="IPR001647">
    <property type="entry name" value="HTH_TetR"/>
</dbReference>
<dbReference type="GO" id="GO:0000976">
    <property type="term" value="F:transcription cis-regulatory region binding"/>
    <property type="evidence" value="ECO:0007669"/>
    <property type="project" value="TreeGrafter"/>
</dbReference>
<feature type="domain" description="HTH tetR-type" evidence="5">
    <location>
        <begin position="14"/>
        <end position="74"/>
    </location>
</feature>
<dbReference type="Gene3D" id="1.10.357.10">
    <property type="entry name" value="Tetracycline Repressor, domain 2"/>
    <property type="match status" value="1"/>
</dbReference>
<gene>
    <name evidence="6" type="ORF">HNR23_002949</name>
</gene>
<evidence type="ECO:0000256" key="4">
    <source>
        <dbReference type="PROSITE-ProRule" id="PRU00335"/>
    </source>
</evidence>
<feature type="DNA-binding region" description="H-T-H motif" evidence="4">
    <location>
        <begin position="37"/>
        <end position="56"/>
    </location>
</feature>
<accession>A0A7W9YIT3</accession>
<evidence type="ECO:0000256" key="2">
    <source>
        <dbReference type="ARBA" id="ARBA00023125"/>
    </source>
</evidence>
<dbReference type="SUPFAM" id="SSF48498">
    <property type="entry name" value="Tetracyclin repressor-like, C-terminal domain"/>
    <property type="match status" value="1"/>
</dbReference>
<protein>
    <submittedName>
        <fullName evidence="6">AcrR family transcriptional regulator</fullName>
    </submittedName>
</protein>
<dbReference type="InterPro" id="IPR009057">
    <property type="entry name" value="Homeodomain-like_sf"/>
</dbReference>
<comment type="caution">
    <text evidence="6">The sequence shown here is derived from an EMBL/GenBank/DDBJ whole genome shotgun (WGS) entry which is preliminary data.</text>
</comment>
<evidence type="ECO:0000259" key="5">
    <source>
        <dbReference type="PROSITE" id="PS50977"/>
    </source>
</evidence>
<keyword evidence="3" id="KW-0804">Transcription</keyword>
<keyword evidence="2 4" id="KW-0238">DNA-binding</keyword>
<dbReference type="PROSITE" id="PS50977">
    <property type="entry name" value="HTH_TETR_2"/>
    <property type="match status" value="1"/>
</dbReference>
<dbReference type="InterPro" id="IPR036271">
    <property type="entry name" value="Tet_transcr_reg_TetR-rel_C_sf"/>
</dbReference>
<dbReference type="EMBL" id="JACHDS010000001">
    <property type="protein sequence ID" value="MBB6172889.1"/>
    <property type="molecule type" value="Genomic_DNA"/>
</dbReference>
<organism evidence="6 7">
    <name type="scientific">Nocardiopsis mwathae</name>
    <dbReference type="NCBI Taxonomy" id="1472723"/>
    <lineage>
        <taxon>Bacteria</taxon>
        <taxon>Bacillati</taxon>
        <taxon>Actinomycetota</taxon>
        <taxon>Actinomycetes</taxon>
        <taxon>Streptosporangiales</taxon>
        <taxon>Nocardiopsidaceae</taxon>
        <taxon>Nocardiopsis</taxon>
    </lineage>
</organism>
<dbReference type="PRINTS" id="PR00455">
    <property type="entry name" value="HTHTETR"/>
</dbReference>
<sequence length="210" mass="23476">MDEPPRRRRRSSAEETREHILDSAADVLRRSGLAQARTKEIAREAGYSEATLYKHFEDKTDLLLAVMRHRFPPFVDVLAELPARVGRGEVRETLAEVAAKAVEFFRHGTPLLGALFADPELLRRHREELRQRGAGPLNVNRALADYLRAERDLGRIRADTDPEAVASLLVGACFQRGFFEAFSGGLGDFPPVDRFAADLVAALPDIFQGR</sequence>
<proteinExistence type="predicted"/>
<evidence type="ECO:0000313" key="6">
    <source>
        <dbReference type="EMBL" id="MBB6172889.1"/>
    </source>
</evidence>
<dbReference type="GO" id="GO:0003700">
    <property type="term" value="F:DNA-binding transcription factor activity"/>
    <property type="evidence" value="ECO:0007669"/>
    <property type="project" value="TreeGrafter"/>
</dbReference>
<dbReference type="SUPFAM" id="SSF46689">
    <property type="entry name" value="Homeodomain-like"/>
    <property type="match status" value="1"/>
</dbReference>
<reference evidence="6 7" key="1">
    <citation type="submission" date="2020-08" db="EMBL/GenBank/DDBJ databases">
        <title>Sequencing the genomes of 1000 actinobacteria strains.</title>
        <authorList>
            <person name="Klenk H.-P."/>
        </authorList>
    </citation>
    <scope>NUCLEOTIDE SEQUENCE [LARGE SCALE GENOMIC DNA]</scope>
    <source>
        <strain evidence="6 7">DSM 46659</strain>
    </source>
</reference>
<evidence type="ECO:0000313" key="7">
    <source>
        <dbReference type="Proteomes" id="UP000546642"/>
    </source>
</evidence>
<dbReference type="AlphaFoldDB" id="A0A7W9YIT3"/>
<dbReference type="RefSeq" id="WP_184076115.1">
    <property type="nucleotide sequence ID" value="NZ_JACHDS010000001.1"/>
</dbReference>
<evidence type="ECO:0000256" key="3">
    <source>
        <dbReference type="ARBA" id="ARBA00023163"/>
    </source>
</evidence>
<keyword evidence="1" id="KW-0805">Transcription regulation</keyword>
<dbReference type="PANTHER" id="PTHR30055:SF238">
    <property type="entry name" value="MYCOFACTOCIN BIOSYNTHESIS TRANSCRIPTIONAL REGULATOR MFTR-RELATED"/>
    <property type="match status" value="1"/>
</dbReference>
<dbReference type="Proteomes" id="UP000546642">
    <property type="component" value="Unassembled WGS sequence"/>
</dbReference>
<dbReference type="Pfam" id="PF00440">
    <property type="entry name" value="TetR_N"/>
    <property type="match status" value="1"/>
</dbReference>
<dbReference type="InterPro" id="IPR050109">
    <property type="entry name" value="HTH-type_TetR-like_transc_reg"/>
</dbReference>